<accession>A0A423TEL3</accession>
<evidence type="ECO:0000313" key="4">
    <source>
        <dbReference type="Proteomes" id="UP000283509"/>
    </source>
</evidence>
<protein>
    <submittedName>
        <fullName evidence="3">Uncharacterized protein</fullName>
    </submittedName>
</protein>
<keyword evidence="2" id="KW-1133">Transmembrane helix</keyword>
<sequence>MLSNMIPITTPVTANITRVLRERDEWHTVHARQHCHAKAVTPYVKYPYTSLLTYLSPTLIPQGESFGELLEACSVSSATPSVPRYQREVGERKNSSEEVEGQIATDLLIGRERREERRDRRGNVCVEAPIEGRGEWDTWVVAASVTALALLIFILVWKIQRYNVMVQMQKDFEKQQREMEKERARRISGDVSILGLGTWGDSVASRDSRRMSLPFPKMRMDSTFSAGEDDMSEDDFHGYQEYVPDRIILDSAVLGLEAELDKDNRAGSYFNAAFIDDEGITRHQPDEDILYERRPSPVTMDSDSDDPDAINFRSYPRSHPTVRRFSTTADIHDGETSL</sequence>
<evidence type="ECO:0000313" key="3">
    <source>
        <dbReference type="EMBL" id="ROT74898.1"/>
    </source>
</evidence>
<name>A0A423TEL3_PENVA</name>
<proteinExistence type="predicted"/>
<reference evidence="3 4" key="1">
    <citation type="submission" date="2018-04" db="EMBL/GenBank/DDBJ databases">
        <authorList>
            <person name="Zhang X."/>
            <person name="Yuan J."/>
            <person name="Li F."/>
            <person name="Xiang J."/>
        </authorList>
    </citation>
    <scope>NUCLEOTIDE SEQUENCE [LARGE SCALE GENOMIC DNA]</scope>
    <source>
        <tissue evidence="3">Muscle</tissue>
    </source>
</reference>
<evidence type="ECO:0000256" key="2">
    <source>
        <dbReference type="SAM" id="Phobius"/>
    </source>
</evidence>
<evidence type="ECO:0000256" key="1">
    <source>
        <dbReference type="SAM" id="MobiDB-lite"/>
    </source>
</evidence>
<dbReference type="OrthoDB" id="6358534at2759"/>
<keyword evidence="4" id="KW-1185">Reference proteome</keyword>
<gene>
    <name evidence="3" type="ORF">C7M84_006574</name>
</gene>
<keyword evidence="2" id="KW-0812">Transmembrane</keyword>
<comment type="caution">
    <text evidence="3">The sequence shown here is derived from an EMBL/GenBank/DDBJ whole genome shotgun (WGS) entry which is preliminary data.</text>
</comment>
<organism evidence="3 4">
    <name type="scientific">Penaeus vannamei</name>
    <name type="common">Whiteleg shrimp</name>
    <name type="synonym">Litopenaeus vannamei</name>
    <dbReference type="NCBI Taxonomy" id="6689"/>
    <lineage>
        <taxon>Eukaryota</taxon>
        <taxon>Metazoa</taxon>
        <taxon>Ecdysozoa</taxon>
        <taxon>Arthropoda</taxon>
        <taxon>Crustacea</taxon>
        <taxon>Multicrustacea</taxon>
        <taxon>Malacostraca</taxon>
        <taxon>Eumalacostraca</taxon>
        <taxon>Eucarida</taxon>
        <taxon>Decapoda</taxon>
        <taxon>Dendrobranchiata</taxon>
        <taxon>Penaeoidea</taxon>
        <taxon>Penaeidae</taxon>
        <taxon>Penaeus</taxon>
    </lineage>
</organism>
<reference evidence="3 4" key="2">
    <citation type="submission" date="2019-01" db="EMBL/GenBank/DDBJ databases">
        <title>The decoding of complex shrimp genome reveals the adaptation for benthos swimmer, frequently molting mechanism and breeding impact on genome.</title>
        <authorList>
            <person name="Sun Y."/>
            <person name="Gao Y."/>
            <person name="Yu Y."/>
        </authorList>
    </citation>
    <scope>NUCLEOTIDE SEQUENCE [LARGE SCALE GENOMIC DNA]</scope>
    <source>
        <tissue evidence="3">Muscle</tissue>
    </source>
</reference>
<dbReference type="Proteomes" id="UP000283509">
    <property type="component" value="Unassembled WGS sequence"/>
</dbReference>
<feature type="transmembrane region" description="Helical" evidence="2">
    <location>
        <begin position="139"/>
        <end position="159"/>
    </location>
</feature>
<dbReference type="EMBL" id="QCYY01001835">
    <property type="protein sequence ID" value="ROT74898.1"/>
    <property type="molecule type" value="Genomic_DNA"/>
</dbReference>
<feature type="region of interest" description="Disordered" evidence="1">
    <location>
        <begin position="294"/>
        <end position="317"/>
    </location>
</feature>
<keyword evidence="2" id="KW-0472">Membrane</keyword>
<dbReference type="AlphaFoldDB" id="A0A423TEL3"/>